<accession>A0A8T2U6R1</accession>
<feature type="domain" description="TIR" evidence="5">
    <location>
        <begin position="68"/>
        <end position="241"/>
    </location>
</feature>
<dbReference type="Gene3D" id="3.40.50.10140">
    <property type="entry name" value="Toll/interleukin-1 receptor homology (TIR) domain"/>
    <property type="match status" value="1"/>
</dbReference>
<dbReference type="PROSITE" id="PS50104">
    <property type="entry name" value="TIR"/>
    <property type="match status" value="1"/>
</dbReference>
<evidence type="ECO:0000313" key="6">
    <source>
        <dbReference type="EMBL" id="KAH7431032.1"/>
    </source>
</evidence>
<dbReference type="EMBL" id="CM035413">
    <property type="protein sequence ID" value="KAH7431032.1"/>
    <property type="molecule type" value="Genomic_DNA"/>
</dbReference>
<dbReference type="OrthoDB" id="6160824at2759"/>
<dbReference type="EC" id="3.2.2.6" evidence="1"/>
<dbReference type="SUPFAM" id="SSF52200">
    <property type="entry name" value="Toll/Interleukin receptor TIR domain"/>
    <property type="match status" value="1"/>
</dbReference>
<evidence type="ECO:0000256" key="1">
    <source>
        <dbReference type="ARBA" id="ARBA00011982"/>
    </source>
</evidence>
<comment type="catalytic activity">
    <reaction evidence="4">
        <text>NAD(+) + H2O = ADP-D-ribose + nicotinamide + H(+)</text>
        <dbReference type="Rhea" id="RHEA:16301"/>
        <dbReference type="ChEBI" id="CHEBI:15377"/>
        <dbReference type="ChEBI" id="CHEBI:15378"/>
        <dbReference type="ChEBI" id="CHEBI:17154"/>
        <dbReference type="ChEBI" id="CHEBI:57540"/>
        <dbReference type="ChEBI" id="CHEBI:57967"/>
        <dbReference type="EC" id="3.2.2.6"/>
    </reaction>
    <physiologicalReaction direction="left-to-right" evidence="4">
        <dbReference type="Rhea" id="RHEA:16302"/>
    </physiologicalReaction>
</comment>
<name>A0A8T2U6R1_CERRI</name>
<evidence type="ECO:0000256" key="3">
    <source>
        <dbReference type="ARBA" id="ARBA00023027"/>
    </source>
</evidence>
<dbReference type="InterPro" id="IPR035897">
    <property type="entry name" value="Toll_tir_struct_dom_sf"/>
</dbReference>
<evidence type="ECO:0000313" key="7">
    <source>
        <dbReference type="Proteomes" id="UP000825935"/>
    </source>
</evidence>
<dbReference type="InterPro" id="IPR000157">
    <property type="entry name" value="TIR_dom"/>
</dbReference>
<evidence type="ECO:0000256" key="2">
    <source>
        <dbReference type="ARBA" id="ARBA00022801"/>
    </source>
</evidence>
<gene>
    <name evidence="6" type="ORF">KP509_08G026400</name>
</gene>
<dbReference type="PANTHER" id="PTHR32009">
    <property type="entry name" value="TMV RESISTANCE PROTEIN N-LIKE"/>
    <property type="match status" value="1"/>
</dbReference>
<reference evidence="6" key="1">
    <citation type="submission" date="2021-08" db="EMBL/GenBank/DDBJ databases">
        <title>WGS assembly of Ceratopteris richardii.</title>
        <authorList>
            <person name="Marchant D.B."/>
            <person name="Chen G."/>
            <person name="Jenkins J."/>
            <person name="Shu S."/>
            <person name="Leebens-Mack J."/>
            <person name="Grimwood J."/>
            <person name="Schmutz J."/>
            <person name="Soltis P."/>
            <person name="Soltis D."/>
            <person name="Chen Z.-H."/>
        </authorList>
    </citation>
    <scope>NUCLEOTIDE SEQUENCE</scope>
    <source>
        <strain evidence="6">Whitten #5841</strain>
        <tissue evidence="6">Leaf</tissue>
    </source>
</reference>
<dbReference type="Proteomes" id="UP000825935">
    <property type="component" value="Chromosome 8"/>
</dbReference>
<evidence type="ECO:0000256" key="4">
    <source>
        <dbReference type="ARBA" id="ARBA00047304"/>
    </source>
</evidence>
<organism evidence="6 7">
    <name type="scientific">Ceratopteris richardii</name>
    <name type="common">Triangle waterfern</name>
    <dbReference type="NCBI Taxonomy" id="49495"/>
    <lineage>
        <taxon>Eukaryota</taxon>
        <taxon>Viridiplantae</taxon>
        <taxon>Streptophyta</taxon>
        <taxon>Embryophyta</taxon>
        <taxon>Tracheophyta</taxon>
        <taxon>Polypodiopsida</taxon>
        <taxon>Polypodiidae</taxon>
        <taxon>Polypodiales</taxon>
        <taxon>Pteridineae</taxon>
        <taxon>Pteridaceae</taxon>
        <taxon>Parkerioideae</taxon>
        <taxon>Ceratopteris</taxon>
    </lineage>
</organism>
<dbReference type="PANTHER" id="PTHR32009:SF39">
    <property type="entry name" value="TIR DOMAIN-CONTAINING PROTEIN"/>
    <property type="match status" value="1"/>
</dbReference>
<dbReference type="GO" id="GO:0007165">
    <property type="term" value="P:signal transduction"/>
    <property type="evidence" value="ECO:0007669"/>
    <property type="project" value="InterPro"/>
</dbReference>
<keyword evidence="7" id="KW-1185">Reference proteome</keyword>
<comment type="caution">
    <text evidence="6">The sequence shown here is derived from an EMBL/GenBank/DDBJ whole genome shotgun (WGS) entry which is preliminary data.</text>
</comment>
<proteinExistence type="predicted"/>
<protein>
    <recommendedName>
        <fullName evidence="1">ADP-ribosyl cyclase/cyclic ADP-ribose hydrolase</fullName>
        <ecNumber evidence="1">3.2.2.6</ecNumber>
    </recommendedName>
</protein>
<dbReference type="SMART" id="SM00255">
    <property type="entry name" value="TIR"/>
    <property type="match status" value="1"/>
</dbReference>
<keyword evidence="3" id="KW-0520">NAD</keyword>
<keyword evidence="2" id="KW-0378">Hydrolase</keyword>
<sequence length="279" mass="32391">MKERYPDKIASWSKALKDVGGLDGFVYESGKTLQWEKSEEIVAKVESYLSQNMLLDQRKKRTNLMETVAYDVFIRHWREDTQLNAVSVLRGILLSRGITPFVVGYGKNERETEPISEVLNAMKSSKVHVILLSPNFASSKRFLEEVVHIMNTQDSSEASDASRKPKVLPIFYDVEPSIVRHQQKDYDFSKFPGSTEEERERWASALRKLSLLHGFEYKTNSKDQFQWDSLYDIVKHVEARMTSGIPWNDGPYAEEINQVLKVLELQEKSRFSRGYLWLQ</sequence>
<dbReference type="GO" id="GO:0061809">
    <property type="term" value="F:NAD+ nucleosidase activity, cyclic ADP-ribose generating"/>
    <property type="evidence" value="ECO:0007669"/>
    <property type="project" value="UniProtKB-EC"/>
</dbReference>
<evidence type="ECO:0000259" key="5">
    <source>
        <dbReference type="PROSITE" id="PS50104"/>
    </source>
</evidence>
<dbReference type="AlphaFoldDB" id="A0A8T2U6R1"/>
<dbReference type="Pfam" id="PF01582">
    <property type="entry name" value="TIR"/>
    <property type="match status" value="1"/>
</dbReference>